<dbReference type="Proteomes" id="UP000581769">
    <property type="component" value="Unassembled WGS sequence"/>
</dbReference>
<organism evidence="5 6">
    <name type="scientific">Amycolatopsis jiangsuensis</name>
    <dbReference type="NCBI Taxonomy" id="1181879"/>
    <lineage>
        <taxon>Bacteria</taxon>
        <taxon>Bacillati</taxon>
        <taxon>Actinomycetota</taxon>
        <taxon>Actinomycetes</taxon>
        <taxon>Pseudonocardiales</taxon>
        <taxon>Pseudonocardiaceae</taxon>
        <taxon>Amycolatopsis</taxon>
    </lineage>
</organism>
<comment type="caution">
    <text evidence="5">The sequence shown here is derived from an EMBL/GenBank/DDBJ whole genome shotgun (WGS) entry which is preliminary data.</text>
</comment>
<evidence type="ECO:0000313" key="5">
    <source>
        <dbReference type="EMBL" id="MBB4683282.1"/>
    </source>
</evidence>
<feature type="signal peptide" evidence="3">
    <location>
        <begin position="1"/>
        <end position="29"/>
    </location>
</feature>
<evidence type="ECO:0000256" key="1">
    <source>
        <dbReference type="ARBA" id="ARBA00022801"/>
    </source>
</evidence>
<feature type="chain" id="PRO_5032829771" description="Beta-mannosidase-like galactose-binding domain-containing protein" evidence="3">
    <location>
        <begin position="30"/>
        <end position="192"/>
    </location>
</feature>
<dbReference type="InterPro" id="IPR008979">
    <property type="entry name" value="Galactose-bd-like_sf"/>
</dbReference>
<dbReference type="GO" id="GO:0004553">
    <property type="term" value="F:hydrolase activity, hydrolyzing O-glycosyl compounds"/>
    <property type="evidence" value="ECO:0007669"/>
    <property type="project" value="UniProtKB-ARBA"/>
</dbReference>
<feature type="compositionally biased region" description="Pro residues" evidence="2">
    <location>
        <begin position="168"/>
        <end position="177"/>
    </location>
</feature>
<keyword evidence="3" id="KW-0732">Signal</keyword>
<evidence type="ECO:0000256" key="2">
    <source>
        <dbReference type="SAM" id="MobiDB-lite"/>
    </source>
</evidence>
<dbReference type="InterPro" id="IPR006311">
    <property type="entry name" value="TAT_signal"/>
</dbReference>
<protein>
    <recommendedName>
        <fullName evidence="4">Beta-mannosidase-like galactose-binding domain-containing protein</fullName>
    </recommendedName>
</protein>
<dbReference type="InterPro" id="IPR054593">
    <property type="entry name" value="Beta-mannosidase-like_N2"/>
</dbReference>
<sequence length="192" mass="20857">MFGSRAAHPRRRFLLGAGAVLAGSGAVSAAVQHSAAPVARAEFGPGWLFGPFAPGCTDPDFDERELSPVSVPHCVVPLSWQDWHPGDWQRVWVYRQHFLAPPRLRANRAFLRFDGVLSAATVYLNGRRIARRSGGYLPLRCEVTGLLTDRDNVLAVVVDGRWQQDTPPDLPEYPSPPQSTSTSPPGSTAGCS</sequence>
<dbReference type="EMBL" id="JACHMG010000001">
    <property type="protein sequence ID" value="MBB4683282.1"/>
    <property type="molecule type" value="Genomic_DNA"/>
</dbReference>
<evidence type="ECO:0000256" key="3">
    <source>
        <dbReference type="SAM" id="SignalP"/>
    </source>
</evidence>
<reference evidence="5 6" key="1">
    <citation type="submission" date="2020-08" db="EMBL/GenBank/DDBJ databases">
        <title>Sequencing the genomes of 1000 actinobacteria strains.</title>
        <authorList>
            <person name="Klenk H.-P."/>
        </authorList>
    </citation>
    <scope>NUCLEOTIDE SEQUENCE [LARGE SCALE GENOMIC DNA]</scope>
    <source>
        <strain evidence="5 6">DSM 45859</strain>
    </source>
</reference>
<gene>
    <name evidence="5" type="ORF">BJY18_000767</name>
</gene>
<dbReference type="AlphaFoldDB" id="A0A840IQ17"/>
<keyword evidence="1" id="KW-0378">Hydrolase</keyword>
<keyword evidence="6" id="KW-1185">Reference proteome</keyword>
<dbReference type="InterPro" id="IPR051913">
    <property type="entry name" value="GH2_Domain-Containing"/>
</dbReference>
<dbReference type="RefSeq" id="WP_246458762.1">
    <property type="nucleotide sequence ID" value="NZ_JACHMG010000001.1"/>
</dbReference>
<dbReference type="PANTHER" id="PTHR42732:SF1">
    <property type="entry name" value="BETA-MANNOSIDASE"/>
    <property type="match status" value="1"/>
</dbReference>
<feature type="region of interest" description="Disordered" evidence="2">
    <location>
        <begin position="163"/>
        <end position="192"/>
    </location>
</feature>
<feature type="compositionally biased region" description="Low complexity" evidence="2">
    <location>
        <begin position="178"/>
        <end position="192"/>
    </location>
</feature>
<name>A0A840IQ17_9PSEU</name>
<dbReference type="Gene3D" id="2.60.120.260">
    <property type="entry name" value="Galactose-binding domain-like"/>
    <property type="match status" value="1"/>
</dbReference>
<evidence type="ECO:0000313" key="6">
    <source>
        <dbReference type="Proteomes" id="UP000581769"/>
    </source>
</evidence>
<dbReference type="PANTHER" id="PTHR42732">
    <property type="entry name" value="BETA-GALACTOSIDASE"/>
    <property type="match status" value="1"/>
</dbReference>
<accession>A0A840IQ17</accession>
<evidence type="ECO:0000259" key="4">
    <source>
        <dbReference type="Pfam" id="PF22666"/>
    </source>
</evidence>
<dbReference type="Pfam" id="PF22666">
    <property type="entry name" value="Glyco_hydro_2_N2"/>
    <property type="match status" value="1"/>
</dbReference>
<feature type="domain" description="Beta-mannosidase-like galactose-binding" evidence="4">
    <location>
        <begin position="89"/>
        <end position="165"/>
    </location>
</feature>
<proteinExistence type="predicted"/>
<dbReference type="SUPFAM" id="SSF49785">
    <property type="entry name" value="Galactose-binding domain-like"/>
    <property type="match status" value="1"/>
</dbReference>
<dbReference type="PROSITE" id="PS51318">
    <property type="entry name" value="TAT"/>
    <property type="match status" value="1"/>
</dbReference>